<feature type="domain" description="SsuA/THI5-like" evidence="2">
    <location>
        <begin position="45"/>
        <end position="260"/>
    </location>
</feature>
<dbReference type="Proteomes" id="UP001156102">
    <property type="component" value="Unassembled WGS sequence"/>
</dbReference>
<keyword evidence="1" id="KW-0732">Signal</keyword>
<feature type="chain" id="PRO_5041417191" evidence="1">
    <location>
        <begin position="22"/>
        <end position="334"/>
    </location>
</feature>
<dbReference type="GO" id="GO:0009228">
    <property type="term" value="P:thiamine biosynthetic process"/>
    <property type="evidence" value="ECO:0007669"/>
    <property type="project" value="InterPro"/>
</dbReference>
<gene>
    <name evidence="3" type="ORF">NK662_06205</name>
</gene>
<sequence>MKLIKYLMTAVLMLGILSGCATKTTSSAGNKQEKEVTVVLDWYPNAVHSFLYAAIEKGYFKEEGINVKIQFPANPTDPLTLTAAGKATVGLYYQPDVVIARANEGVPVTSIGAVVRSPLNHVVSLEAAGIKSPKDLEGKTVGSSGTPLSEEYVKAMVKQDGGDPSKVKIVDVGFDLVAALITKKVDAVTGAYINHEVPVLRHEGYPPAYFDPAKYGVPNYYELVFVTGDSTLKKDKKTLQAFLRGAQKGYEFMKQNPDEALKILLAHQEKENFPLIPEVEKESMNILLGKMESPQEAFLSQTSASWEEQNKWLKDKGMAKQMVPADELFHDILK</sequence>
<name>A0AA41X867_9BACI</name>
<comment type="caution">
    <text evidence="3">The sequence shown here is derived from an EMBL/GenBank/DDBJ whole genome shotgun (WGS) entry which is preliminary data.</text>
</comment>
<dbReference type="SUPFAM" id="SSF53850">
    <property type="entry name" value="Periplasmic binding protein-like II"/>
    <property type="match status" value="1"/>
</dbReference>
<dbReference type="EMBL" id="JANCLT010000003">
    <property type="protein sequence ID" value="MCP8968130.1"/>
    <property type="molecule type" value="Genomic_DNA"/>
</dbReference>
<dbReference type="PROSITE" id="PS51257">
    <property type="entry name" value="PROKAR_LIPOPROTEIN"/>
    <property type="match status" value="1"/>
</dbReference>
<evidence type="ECO:0000259" key="2">
    <source>
        <dbReference type="Pfam" id="PF09084"/>
    </source>
</evidence>
<reference evidence="3" key="1">
    <citation type="submission" date="2022-07" db="EMBL/GenBank/DDBJ databases">
        <authorList>
            <person name="Li W.-J."/>
            <person name="Deng Q.-Q."/>
        </authorList>
    </citation>
    <scope>NUCLEOTIDE SEQUENCE</scope>
    <source>
        <strain evidence="3">SYSU M60031</strain>
    </source>
</reference>
<evidence type="ECO:0000313" key="4">
    <source>
        <dbReference type="Proteomes" id="UP001156102"/>
    </source>
</evidence>
<dbReference type="InterPro" id="IPR027939">
    <property type="entry name" value="NMT1/THI5"/>
</dbReference>
<dbReference type="PANTHER" id="PTHR31528">
    <property type="entry name" value="4-AMINO-5-HYDROXYMETHYL-2-METHYLPYRIMIDINE PHOSPHATE SYNTHASE THI11-RELATED"/>
    <property type="match status" value="1"/>
</dbReference>
<dbReference type="PANTHER" id="PTHR31528:SF3">
    <property type="entry name" value="THIAMINE BIOSYNTHESIS PROTEIN HI_0357-RELATED"/>
    <property type="match status" value="1"/>
</dbReference>
<dbReference type="Gene3D" id="3.40.190.10">
    <property type="entry name" value="Periplasmic binding protein-like II"/>
    <property type="match status" value="2"/>
</dbReference>
<dbReference type="InterPro" id="IPR015168">
    <property type="entry name" value="SsuA/THI5"/>
</dbReference>
<feature type="signal peptide" evidence="1">
    <location>
        <begin position="1"/>
        <end position="21"/>
    </location>
</feature>
<proteinExistence type="predicted"/>
<accession>A0AA41X867</accession>
<keyword evidence="4" id="KW-1185">Reference proteome</keyword>
<evidence type="ECO:0000313" key="3">
    <source>
        <dbReference type="EMBL" id="MCP8968130.1"/>
    </source>
</evidence>
<protein>
    <submittedName>
        <fullName evidence="3">ABC transporter substrate-binding protein</fullName>
    </submittedName>
</protein>
<organism evidence="3 4">
    <name type="scientific">Ectobacillus ponti</name>
    <dbReference type="NCBI Taxonomy" id="2961894"/>
    <lineage>
        <taxon>Bacteria</taxon>
        <taxon>Bacillati</taxon>
        <taxon>Bacillota</taxon>
        <taxon>Bacilli</taxon>
        <taxon>Bacillales</taxon>
        <taxon>Bacillaceae</taxon>
        <taxon>Ectobacillus</taxon>
    </lineage>
</organism>
<dbReference type="Pfam" id="PF09084">
    <property type="entry name" value="NMT1"/>
    <property type="match status" value="1"/>
</dbReference>
<dbReference type="AlphaFoldDB" id="A0AA41X867"/>
<evidence type="ECO:0000256" key="1">
    <source>
        <dbReference type="SAM" id="SignalP"/>
    </source>
</evidence>